<dbReference type="Gene3D" id="2.130.10.10">
    <property type="entry name" value="YVTN repeat-like/Quinoprotein amine dehydrogenase"/>
    <property type="match status" value="2"/>
</dbReference>
<dbReference type="PANTHER" id="PTHR19848">
    <property type="entry name" value="WD40 REPEAT PROTEIN"/>
    <property type="match status" value="1"/>
</dbReference>
<dbReference type="GeneID" id="94838401"/>
<keyword evidence="6" id="KW-1185">Reference proteome</keyword>
<dbReference type="Pfam" id="PF00400">
    <property type="entry name" value="WD40"/>
    <property type="match status" value="3"/>
</dbReference>
<feature type="region of interest" description="Disordered" evidence="4">
    <location>
        <begin position="113"/>
        <end position="148"/>
    </location>
</feature>
<dbReference type="PRINTS" id="PR00320">
    <property type="entry name" value="GPROTEINBRPT"/>
</dbReference>
<evidence type="ECO:0000256" key="3">
    <source>
        <dbReference type="PROSITE-ProRule" id="PRU00221"/>
    </source>
</evidence>
<comment type="caution">
    <text evidence="5">The sequence shown here is derived from an EMBL/GenBank/DDBJ whole genome shotgun (WGS) entry which is preliminary data.</text>
</comment>
<dbReference type="Proteomes" id="UP000179807">
    <property type="component" value="Unassembled WGS sequence"/>
</dbReference>
<accession>A0A1J4KCS4</accession>
<feature type="repeat" description="WD" evidence="3">
    <location>
        <begin position="334"/>
        <end position="375"/>
    </location>
</feature>
<dbReference type="PROSITE" id="PS50082">
    <property type="entry name" value="WD_REPEATS_2"/>
    <property type="match status" value="3"/>
</dbReference>
<reference evidence="5" key="1">
    <citation type="submission" date="2016-10" db="EMBL/GenBank/DDBJ databases">
        <authorList>
            <person name="Benchimol M."/>
            <person name="Almeida L.G."/>
            <person name="Vasconcelos A.T."/>
            <person name="Perreira-Neves A."/>
            <person name="Rosa I.A."/>
            <person name="Tasca T."/>
            <person name="Bogo M.R."/>
            <person name="de Souza W."/>
        </authorList>
    </citation>
    <scope>NUCLEOTIDE SEQUENCE [LARGE SCALE GENOMIC DNA]</scope>
    <source>
        <strain evidence="5">K</strain>
    </source>
</reference>
<feature type="repeat" description="WD" evidence="3">
    <location>
        <begin position="467"/>
        <end position="502"/>
    </location>
</feature>
<feature type="compositionally biased region" description="Low complexity" evidence="4">
    <location>
        <begin position="121"/>
        <end position="148"/>
    </location>
</feature>
<protein>
    <submittedName>
        <fullName evidence="5">Uncharacterized protein</fullName>
    </submittedName>
</protein>
<evidence type="ECO:0000313" key="6">
    <source>
        <dbReference type="Proteomes" id="UP000179807"/>
    </source>
</evidence>
<dbReference type="PROSITE" id="PS50294">
    <property type="entry name" value="WD_REPEATS_REGION"/>
    <property type="match status" value="3"/>
</dbReference>
<organism evidence="5 6">
    <name type="scientific">Tritrichomonas foetus</name>
    <dbReference type="NCBI Taxonomy" id="1144522"/>
    <lineage>
        <taxon>Eukaryota</taxon>
        <taxon>Metamonada</taxon>
        <taxon>Parabasalia</taxon>
        <taxon>Tritrichomonadida</taxon>
        <taxon>Tritrichomonadidae</taxon>
        <taxon>Tritrichomonas</taxon>
    </lineage>
</organism>
<dbReference type="InterPro" id="IPR020472">
    <property type="entry name" value="WD40_PAC1"/>
</dbReference>
<dbReference type="VEuPathDB" id="TrichDB:TRFO_24344"/>
<sequence length="590" mass="65084">MNNFVLPIQLQTKFAVSTANDHANASFKTLDQAIGAVCNIRNDIASLERAKALYVTYLRDYQADFDVMRALYNDLRLRLDNFDSSSNYGKNGPFFGSSSIDIQKSLNGNEITNNQQQYNHNSSISSMGPNSNSNINVNKNLNNNNNNNNNINLNTSTNLNSNSNLQNGQINQLNPIQQQMNQYQQQQQLQQQQQMNHQIHNKENDQTPYVKPETLAQVGLSQVVPNWNLSSNILVKQRDILNKFSLTSNSVLCSVQYDSNGRTMAFADGRFLFIGNAKTGQIEKLCDIPRVPGRNELHSRILRFSPDGKLIALSCSIVDIALFNVANGAQIATFEGHTSTVSSLAFFSDGNRLVSGGYDGSVCLWDIHQATLIRKFQHGNLNNQISSQLINTSNTNPNSNPNSNNNPNSGVMNNNGNSSVTGEESGGKEIAIVSIAIGANDSYVAVGFMKGVVGLYEPTMTQPINCFTAHSDYLLNLAASPTDETLLLTCSQDRTVKIWSLKGVASCVMTLNGHADYVITACFSPNNKFVFTGSKDETLCCWNRFTGERLFQIQAHLNTIFEVAHNPCAQEFLSCSGEGLVCSWEYNIPQ</sequence>
<evidence type="ECO:0000256" key="1">
    <source>
        <dbReference type="ARBA" id="ARBA00022574"/>
    </source>
</evidence>
<dbReference type="InterPro" id="IPR015943">
    <property type="entry name" value="WD40/YVTN_repeat-like_dom_sf"/>
</dbReference>
<dbReference type="CDD" id="cd00200">
    <property type="entry name" value="WD40"/>
    <property type="match status" value="1"/>
</dbReference>
<keyword evidence="1 3" id="KW-0853">WD repeat</keyword>
<keyword evidence="2" id="KW-0677">Repeat</keyword>
<feature type="region of interest" description="Disordered" evidence="4">
    <location>
        <begin position="389"/>
        <end position="423"/>
    </location>
</feature>
<dbReference type="PANTHER" id="PTHR19848:SF8">
    <property type="entry name" value="F-BOX AND WD REPEAT DOMAIN CONTAINING 7"/>
    <property type="match status" value="1"/>
</dbReference>
<feature type="repeat" description="WD" evidence="3">
    <location>
        <begin position="511"/>
        <end position="552"/>
    </location>
</feature>
<dbReference type="PROSITE" id="PS00678">
    <property type="entry name" value="WD_REPEATS_1"/>
    <property type="match status" value="1"/>
</dbReference>
<dbReference type="OrthoDB" id="7318948at2759"/>
<name>A0A1J4KCS4_9EUKA</name>
<dbReference type="InterPro" id="IPR036322">
    <property type="entry name" value="WD40_repeat_dom_sf"/>
</dbReference>
<feature type="compositionally biased region" description="Low complexity" evidence="4">
    <location>
        <begin position="391"/>
        <end position="422"/>
    </location>
</feature>
<dbReference type="AlphaFoldDB" id="A0A1J4KCS4"/>
<gene>
    <name evidence="5" type="ORF">TRFO_24344</name>
</gene>
<dbReference type="SMART" id="SM00320">
    <property type="entry name" value="WD40"/>
    <property type="match status" value="4"/>
</dbReference>
<dbReference type="InterPro" id="IPR001680">
    <property type="entry name" value="WD40_rpt"/>
</dbReference>
<dbReference type="EMBL" id="MLAK01000696">
    <property type="protein sequence ID" value="OHT07446.1"/>
    <property type="molecule type" value="Genomic_DNA"/>
</dbReference>
<dbReference type="RefSeq" id="XP_068360582.1">
    <property type="nucleotide sequence ID" value="XM_068503697.1"/>
</dbReference>
<dbReference type="SUPFAM" id="SSF50978">
    <property type="entry name" value="WD40 repeat-like"/>
    <property type="match status" value="1"/>
</dbReference>
<proteinExistence type="predicted"/>
<dbReference type="InterPro" id="IPR019775">
    <property type="entry name" value="WD40_repeat_CS"/>
</dbReference>
<evidence type="ECO:0000313" key="5">
    <source>
        <dbReference type="EMBL" id="OHT07446.1"/>
    </source>
</evidence>
<evidence type="ECO:0000256" key="2">
    <source>
        <dbReference type="ARBA" id="ARBA00022737"/>
    </source>
</evidence>
<evidence type="ECO:0000256" key="4">
    <source>
        <dbReference type="SAM" id="MobiDB-lite"/>
    </source>
</evidence>